<evidence type="ECO:0000256" key="3">
    <source>
        <dbReference type="ARBA" id="ARBA00022475"/>
    </source>
</evidence>
<keyword evidence="3" id="KW-1003">Cell membrane</keyword>
<dbReference type="PANTHER" id="PTHR30151:SF20">
    <property type="entry name" value="ABC TRANSPORTER PERMEASE PROTEIN HI_0355-RELATED"/>
    <property type="match status" value="1"/>
</dbReference>
<evidence type="ECO:0000313" key="10">
    <source>
        <dbReference type="Proteomes" id="UP000295008"/>
    </source>
</evidence>
<dbReference type="GO" id="GO:0055085">
    <property type="term" value="P:transmembrane transport"/>
    <property type="evidence" value="ECO:0007669"/>
    <property type="project" value="InterPro"/>
</dbReference>
<dbReference type="RefSeq" id="WP_132014657.1">
    <property type="nucleotide sequence ID" value="NZ_SLUN01000014.1"/>
</dbReference>
<accession>A0A4R1RMB0</accession>
<reference evidence="9 10" key="1">
    <citation type="submission" date="2019-03" db="EMBL/GenBank/DDBJ databases">
        <title>Genomic Encyclopedia of Type Strains, Phase IV (KMG-IV): sequencing the most valuable type-strain genomes for metagenomic binning, comparative biology and taxonomic classification.</title>
        <authorList>
            <person name="Goeker M."/>
        </authorList>
    </citation>
    <scope>NUCLEOTIDE SEQUENCE [LARGE SCALE GENOMIC DNA]</scope>
    <source>
        <strain evidence="9 10">LX-B</strain>
    </source>
</reference>
<keyword evidence="5 7" id="KW-1133">Transmembrane helix</keyword>
<gene>
    <name evidence="9" type="ORF">EDC14_101492</name>
</gene>
<comment type="subcellular location">
    <subcellularLocation>
        <location evidence="1 7">Cell membrane</location>
        <topology evidence="1 7">Multi-pass membrane protein</topology>
    </subcellularLocation>
</comment>
<dbReference type="OrthoDB" id="9804353at2"/>
<name>A0A4R1RMB0_HYDET</name>
<keyword evidence="10" id="KW-1185">Reference proteome</keyword>
<evidence type="ECO:0000313" key="9">
    <source>
        <dbReference type="EMBL" id="TCL67403.1"/>
    </source>
</evidence>
<dbReference type="Gene3D" id="1.10.3720.10">
    <property type="entry name" value="MetI-like"/>
    <property type="match status" value="1"/>
</dbReference>
<protein>
    <submittedName>
        <fullName evidence="9">NitT/TauT family transport system permease protein</fullName>
    </submittedName>
</protein>
<evidence type="ECO:0000259" key="8">
    <source>
        <dbReference type="PROSITE" id="PS50928"/>
    </source>
</evidence>
<dbReference type="SUPFAM" id="SSF161098">
    <property type="entry name" value="MetI-like"/>
    <property type="match status" value="1"/>
</dbReference>
<keyword evidence="2 7" id="KW-0813">Transport</keyword>
<feature type="domain" description="ABC transmembrane type-1" evidence="8">
    <location>
        <begin position="69"/>
        <end position="249"/>
    </location>
</feature>
<dbReference type="InterPro" id="IPR035906">
    <property type="entry name" value="MetI-like_sf"/>
</dbReference>
<comment type="caution">
    <text evidence="9">The sequence shown here is derived from an EMBL/GenBank/DDBJ whole genome shotgun (WGS) entry which is preliminary data.</text>
</comment>
<dbReference type="PANTHER" id="PTHR30151">
    <property type="entry name" value="ALKANE SULFONATE ABC TRANSPORTER-RELATED, MEMBRANE SUBUNIT"/>
    <property type="match status" value="1"/>
</dbReference>
<organism evidence="9 10">
    <name type="scientific">Hydrogenispora ethanolica</name>
    <dbReference type="NCBI Taxonomy" id="1082276"/>
    <lineage>
        <taxon>Bacteria</taxon>
        <taxon>Bacillati</taxon>
        <taxon>Bacillota</taxon>
        <taxon>Hydrogenispora</taxon>
    </lineage>
</organism>
<evidence type="ECO:0000256" key="4">
    <source>
        <dbReference type="ARBA" id="ARBA00022692"/>
    </source>
</evidence>
<proteinExistence type="inferred from homology"/>
<dbReference type="Proteomes" id="UP000295008">
    <property type="component" value="Unassembled WGS sequence"/>
</dbReference>
<evidence type="ECO:0000256" key="2">
    <source>
        <dbReference type="ARBA" id="ARBA00022448"/>
    </source>
</evidence>
<feature type="transmembrane region" description="Helical" evidence="7">
    <location>
        <begin position="76"/>
        <end position="95"/>
    </location>
</feature>
<feature type="transmembrane region" description="Helical" evidence="7">
    <location>
        <begin position="230"/>
        <end position="256"/>
    </location>
</feature>
<keyword evidence="6 7" id="KW-0472">Membrane</keyword>
<sequence>MAMADKPGNPPPETRRHSSYWPAVAGGLVFLLFWQFLAGFYEPFILPAPAEVWSRLLEFIRGGRLAGHFLMTFSEALGGFGLAALTALPLSYLLARHPALDQLLTPYIVGIQAVPIVALAPLLVIWFGFGITSKLLIAALVAFFPILTNGVIGLREVDPRLKELLTIMGAGPREIFWKLEFPSALPVLFGGLKLGMTLSVIGAVVGEFSGAGKGLGYLVNFARGSFDTPLIFVALIILALLGISFYLLLAGLEYWLMPWKRQR</sequence>
<feature type="transmembrane region" description="Helical" evidence="7">
    <location>
        <begin position="187"/>
        <end position="210"/>
    </location>
</feature>
<dbReference type="PROSITE" id="PS50928">
    <property type="entry name" value="ABC_TM1"/>
    <property type="match status" value="1"/>
</dbReference>
<dbReference type="GO" id="GO:0005886">
    <property type="term" value="C:plasma membrane"/>
    <property type="evidence" value="ECO:0007669"/>
    <property type="project" value="UniProtKB-SubCell"/>
</dbReference>
<evidence type="ECO:0000256" key="7">
    <source>
        <dbReference type="RuleBase" id="RU363032"/>
    </source>
</evidence>
<dbReference type="InterPro" id="IPR000515">
    <property type="entry name" value="MetI-like"/>
</dbReference>
<evidence type="ECO:0000256" key="5">
    <source>
        <dbReference type="ARBA" id="ARBA00022989"/>
    </source>
</evidence>
<evidence type="ECO:0000256" key="1">
    <source>
        <dbReference type="ARBA" id="ARBA00004651"/>
    </source>
</evidence>
<feature type="transmembrane region" description="Helical" evidence="7">
    <location>
        <begin position="107"/>
        <end position="129"/>
    </location>
</feature>
<dbReference type="CDD" id="cd06261">
    <property type="entry name" value="TM_PBP2"/>
    <property type="match status" value="1"/>
</dbReference>
<dbReference type="EMBL" id="SLUN01000014">
    <property type="protein sequence ID" value="TCL67403.1"/>
    <property type="molecule type" value="Genomic_DNA"/>
</dbReference>
<feature type="transmembrane region" description="Helical" evidence="7">
    <location>
        <begin position="20"/>
        <end position="41"/>
    </location>
</feature>
<feature type="transmembrane region" description="Helical" evidence="7">
    <location>
        <begin position="135"/>
        <end position="154"/>
    </location>
</feature>
<dbReference type="Pfam" id="PF00528">
    <property type="entry name" value="BPD_transp_1"/>
    <property type="match status" value="1"/>
</dbReference>
<dbReference type="AlphaFoldDB" id="A0A4R1RMB0"/>
<keyword evidence="4 7" id="KW-0812">Transmembrane</keyword>
<comment type="similarity">
    <text evidence="7">Belongs to the binding-protein-dependent transport system permease family.</text>
</comment>
<evidence type="ECO:0000256" key="6">
    <source>
        <dbReference type="ARBA" id="ARBA00023136"/>
    </source>
</evidence>